<dbReference type="Gene3D" id="1.25.10.10">
    <property type="entry name" value="Leucine-rich Repeat Variant"/>
    <property type="match status" value="1"/>
</dbReference>
<reference evidence="2 3" key="1">
    <citation type="submission" date="2007-06" db="EMBL/GenBank/DDBJ databases">
        <authorList>
            <person name="Shimkets L."/>
            <person name="Ferriera S."/>
            <person name="Johnson J."/>
            <person name="Kravitz S."/>
            <person name="Beeson K."/>
            <person name="Sutton G."/>
            <person name="Rogers Y.-H."/>
            <person name="Friedman R."/>
            <person name="Frazier M."/>
            <person name="Venter J.C."/>
        </authorList>
    </citation>
    <scope>NUCLEOTIDE SEQUENCE [LARGE SCALE GENOMIC DNA]</scope>
    <source>
        <strain evidence="2 3">SIR-1</strain>
    </source>
</reference>
<dbReference type="SUPFAM" id="SSF48371">
    <property type="entry name" value="ARM repeat"/>
    <property type="match status" value="1"/>
</dbReference>
<evidence type="ECO:0000313" key="2">
    <source>
        <dbReference type="EMBL" id="EDM78272.1"/>
    </source>
</evidence>
<feature type="compositionally biased region" description="Basic and acidic residues" evidence="1">
    <location>
        <begin position="270"/>
        <end position="288"/>
    </location>
</feature>
<keyword evidence="3" id="KW-1185">Reference proteome</keyword>
<comment type="caution">
    <text evidence="2">The sequence shown here is derived from an EMBL/GenBank/DDBJ whole genome shotgun (WGS) entry which is preliminary data.</text>
</comment>
<gene>
    <name evidence="2" type="ORF">PPSIR1_08806</name>
</gene>
<evidence type="ECO:0000256" key="1">
    <source>
        <dbReference type="SAM" id="MobiDB-lite"/>
    </source>
</evidence>
<dbReference type="STRING" id="391625.PPSIR1_08806"/>
<dbReference type="InterPro" id="IPR016024">
    <property type="entry name" value="ARM-type_fold"/>
</dbReference>
<evidence type="ECO:0008006" key="4">
    <source>
        <dbReference type="Google" id="ProtNLM"/>
    </source>
</evidence>
<proteinExistence type="predicted"/>
<feature type="region of interest" description="Disordered" evidence="1">
    <location>
        <begin position="269"/>
        <end position="288"/>
    </location>
</feature>
<sequence>MLAFGPACRDGEEAQVYRVELHAIDAHGGPELSEERVRAIVRRSLGLAPSFEVAERDLRSGRGRGELLVASLDYRELPDAVDHGRDLLVRLSVAAPDELEAKIGEDGLDVTILLERDAGDVELSEDLQLAADRLALIIQARVDLARARPDVVQALLQSRDPELLVMTLEWIRDHPEDPQARSAAGRLAELITHDDERVGLLAIEGMGLVGGPEHVQALLTRVQLWDASQMTRTYDAVARMGGPDAQGFLEFAARNEDEPEGRAAALRALRRVEGEEPTSFEKRNRGHR</sequence>
<evidence type="ECO:0000313" key="3">
    <source>
        <dbReference type="Proteomes" id="UP000005801"/>
    </source>
</evidence>
<dbReference type="EMBL" id="ABCS01000033">
    <property type="protein sequence ID" value="EDM78272.1"/>
    <property type="molecule type" value="Genomic_DNA"/>
</dbReference>
<accession>A6G7D8</accession>
<name>A6G7D8_9BACT</name>
<dbReference type="Proteomes" id="UP000005801">
    <property type="component" value="Unassembled WGS sequence"/>
</dbReference>
<dbReference type="InterPro" id="IPR011989">
    <property type="entry name" value="ARM-like"/>
</dbReference>
<organism evidence="2 3">
    <name type="scientific">Plesiocystis pacifica SIR-1</name>
    <dbReference type="NCBI Taxonomy" id="391625"/>
    <lineage>
        <taxon>Bacteria</taxon>
        <taxon>Pseudomonadati</taxon>
        <taxon>Myxococcota</taxon>
        <taxon>Polyangia</taxon>
        <taxon>Nannocystales</taxon>
        <taxon>Nannocystaceae</taxon>
        <taxon>Plesiocystis</taxon>
    </lineage>
</organism>
<protein>
    <recommendedName>
        <fullName evidence="4">HEAT repeat domain-containing protein</fullName>
    </recommendedName>
</protein>
<dbReference type="AlphaFoldDB" id="A6G7D8"/>